<keyword evidence="1" id="KW-0812">Transmembrane</keyword>
<protein>
    <submittedName>
        <fullName evidence="2">LANO_0A00232g1_1</fullName>
    </submittedName>
</protein>
<feature type="transmembrane region" description="Helical" evidence="1">
    <location>
        <begin position="78"/>
        <end position="99"/>
    </location>
</feature>
<dbReference type="Proteomes" id="UP000189911">
    <property type="component" value="Chromosome A"/>
</dbReference>
<feature type="transmembrane region" description="Helical" evidence="1">
    <location>
        <begin position="25"/>
        <end position="44"/>
    </location>
</feature>
<feature type="transmembrane region" description="Helical" evidence="1">
    <location>
        <begin position="145"/>
        <end position="168"/>
    </location>
</feature>
<reference evidence="3" key="1">
    <citation type="submission" date="2016-03" db="EMBL/GenBank/DDBJ databases">
        <authorList>
            <person name="Devillers Hugo."/>
        </authorList>
    </citation>
    <scope>NUCLEOTIDE SEQUENCE [LARGE SCALE GENOMIC DNA]</scope>
</reference>
<organism evidence="2 3">
    <name type="scientific">Lachancea nothofagi CBS 11611</name>
    <dbReference type="NCBI Taxonomy" id="1266666"/>
    <lineage>
        <taxon>Eukaryota</taxon>
        <taxon>Fungi</taxon>
        <taxon>Dikarya</taxon>
        <taxon>Ascomycota</taxon>
        <taxon>Saccharomycotina</taxon>
        <taxon>Saccharomycetes</taxon>
        <taxon>Saccharomycetales</taxon>
        <taxon>Saccharomycetaceae</taxon>
        <taxon>Lachancea</taxon>
    </lineage>
</organism>
<keyword evidence="1" id="KW-1133">Transmembrane helix</keyword>
<evidence type="ECO:0000313" key="3">
    <source>
        <dbReference type="Proteomes" id="UP000189911"/>
    </source>
</evidence>
<keyword evidence="1" id="KW-0472">Membrane</keyword>
<evidence type="ECO:0000313" key="2">
    <source>
        <dbReference type="EMBL" id="SCU77384.1"/>
    </source>
</evidence>
<sequence length="254" mass="27242">METFTEKYLVRSPLAWYSNPKFLRIFRVVQLLSLLTVLGLLGYVCNQGTYISTFGLIASSISAFYLIVVMIIPVPANIGALVLCVFEAIMAALMLAAFIELGADNGRIVCASEVFTSDPSNYYWGDYFYFSWDGRVPCKVAQASIGVSGLAFVLFTCSSILFGVNVVAPIRRAFGMKLEGADATAQLQRGSNLAISRTATLQNDIEALAPETNVAAPETTSHVVAEPTAAEPTAVEPTVVEPVAVEPVVPRATA</sequence>
<proteinExistence type="predicted"/>
<dbReference type="PANTHER" id="PTHR37451">
    <property type="entry name" value="MARVEL DOMAIN"/>
    <property type="match status" value="1"/>
</dbReference>
<evidence type="ECO:0000256" key="1">
    <source>
        <dbReference type="SAM" id="Phobius"/>
    </source>
</evidence>
<gene>
    <name evidence="2" type="ORF">LANO_0A00232G</name>
</gene>
<dbReference type="AlphaFoldDB" id="A0A1G4ILC2"/>
<name>A0A1G4ILC2_9SACH</name>
<dbReference type="PANTHER" id="PTHR37451:SF1">
    <property type="entry name" value="MARVEL DOMAIN-CONTAINING PROTEIN"/>
    <property type="match status" value="1"/>
</dbReference>
<accession>A0A1G4ILC2</accession>
<feature type="transmembrane region" description="Helical" evidence="1">
    <location>
        <begin position="50"/>
        <end position="71"/>
    </location>
</feature>
<keyword evidence="3" id="KW-1185">Reference proteome</keyword>
<dbReference type="EMBL" id="LT598449">
    <property type="protein sequence ID" value="SCU77384.1"/>
    <property type="molecule type" value="Genomic_DNA"/>
</dbReference>